<sequence>MVNAFGLLALAGAAAAQRGWNDGWGPAGVNGTTSSGSITTSSGSVTSSPEHFRGVELLFRRLKLFSPDFKSLIRAVISLGLDRFPIIRFLLKLLPTITQRQHSGHDQDCLHVERYMGPLCARHVCQPVERSMDLLCARHVCQPVERSMDLLFASRRFQRIHNADAHRARGDCASLSGPHELRSRLSNVPGLDASHVRLHPSGARLGASHVRLHPSGARLGASHVRLHPSGARLDVNHVRLHPSGARLDVNHVRLHPSRASYHAGHVRFHTNVARRTNERYIARHHRNGFFCSCMTVYVTLGCDQCAYSSMGTPAKSMPAAPYPTPAANATVNAGLGSATASYSVAMQTTNAGSVAKPVTIILAALMAVALYL</sequence>
<accession>A0AAN7TH03</accession>
<dbReference type="Proteomes" id="UP001310890">
    <property type="component" value="Unassembled WGS sequence"/>
</dbReference>
<dbReference type="AlphaFoldDB" id="A0AAN7TH03"/>
<protein>
    <submittedName>
        <fullName evidence="2">Uncharacterized protein</fullName>
    </submittedName>
</protein>
<evidence type="ECO:0000313" key="3">
    <source>
        <dbReference type="Proteomes" id="UP001310890"/>
    </source>
</evidence>
<gene>
    <name evidence="2" type="ORF">LTR62_008048</name>
</gene>
<reference evidence="2" key="1">
    <citation type="submission" date="2023-08" db="EMBL/GenBank/DDBJ databases">
        <title>Black Yeasts Isolated from many extreme environments.</title>
        <authorList>
            <person name="Coleine C."/>
            <person name="Stajich J.E."/>
            <person name="Selbmann L."/>
        </authorList>
    </citation>
    <scope>NUCLEOTIDE SEQUENCE</scope>
    <source>
        <strain evidence="2">CCFEE 5401</strain>
    </source>
</reference>
<feature type="signal peptide" evidence="1">
    <location>
        <begin position="1"/>
        <end position="16"/>
    </location>
</feature>
<feature type="chain" id="PRO_5042891361" evidence="1">
    <location>
        <begin position="17"/>
        <end position="372"/>
    </location>
</feature>
<keyword evidence="1" id="KW-0732">Signal</keyword>
<evidence type="ECO:0000256" key="1">
    <source>
        <dbReference type="SAM" id="SignalP"/>
    </source>
</evidence>
<organism evidence="2 3">
    <name type="scientific">Meristemomyces frigidus</name>
    <dbReference type="NCBI Taxonomy" id="1508187"/>
    <lineage>
        <taxon>Eukaryota</taxon>
        <taxon>Fungi</taxon>
        <taxon>Dikarya</taxon>
        <taxon>Ascomycota</taxon>
        <taxon>Pezizomycotina</taxon>
        <taxon>Dothideomycetes</taxon>
        <taxon>Dothideomycetidae</taxon>
        <taxon>Mycosphaerellales</taxon>
        <taxon>Teratosphaeriaceae</taxon>
        <taxon>Meristemomyces</taxon>
    </lineage>
</organism>
<name>A0AAN7TH03_9PEZI</name>
<comment type="caution">
    <text evidence="2">The sequence shown here is derived from an EMBL/GenBank/DDBJ whole genome shotgun (WGS) entry which is preliminary data.</text>
</comment>
<dbReference type="EMBL" id="JAVRRL010000008">
    <property type="protein sequence ID" value="KAK5116499.1"/>
    <property type="molecule type" value="Genomic_DNA"/>
</dbReference>
<proteinExistence type="predicted"/>
<evidence type="ECO:0000313" key="2">
    <source>
        <dbReference type="EMBL" id="KAK5116499.1"/>
    </source>
</evidence>